<feature type="compositionally biased region" description="Pro residues" evidence="16">
    <location>
        <begin position="1"/>
        <end position="10"/>
    </location>
</feature>
<evidence type="ECO:0000256" key="9">
    <source>
        <dbReference type="ARBA" id="ARBA00023040"/>
    </source>
</evidence>
<evidence type="ECO:0000256" key="1">
    <source>
        <dbReference type="ARBA" id="ARBA00004141"/>
    </source>
</evidence>
<evidence type="ECO:0000256" key="6">
    <source>
        <dbReference type="ARBA" id="ARBA00022692"/>
    </source>
</evidence>
<evidence type="ECO:0000256" key="17">
    <source>
        <dbReference type="SAM" id="Phobius"/>
    </source>
</evidence>
<dbReference type="OMA" id="VWYSSAF"/>
<dbReference type="GO" id="GO:0004930">
    <property type="term" value="F:G protein-coupled receptor activity"/>
    <property type="evidence" value="ECO:0007669"/>
    <property type="project" value="UniProtKB-KW"/>
</dbReference>
<dbReference type="GO" id="GO:0005769">
    <property type="term" value="C:early endosome"/>
    <property type="evidence" value="ECO:0007669"/>
    <property type="project" value="UniProtKB-SubCell"/>
</dbReference>
<dbReference type="Proteomes" id="UP000472261">
    <property type="component" value="Unplaced"/>
</dbReference>
<keyword evidence="13" id="KW-0325">Glycoprotein</keyword>
<evidence type="ECO:0000313" key="18">
    <source>
        <dbReference type="Ensembl" id="ENSPCLP00000022473.1"/>
    </source>
</evidence>
<keyword evidence="7" id="KW-0967">Endosome</keyword>
<dbReference type="Gene3D" id="1.20.1070.10">
    <property type="entry name" value="Rhodopsin 7-helix transmembrane proteins"/>
    <property type="match status" value="1"/>
</dbReference>
<feature type="transmembrane region" description="Helical" evidence="17">
    <location>
        <begin position="90"/>
        <end position="109"/>
    </location>
</feature>
<dbReference type="PANTHER" id="PTHR14181">
    <property type="entry name" value="DUFFY ANTIGEN/CHEMOKINE RECEPTOR"/>
    <property type="match status" value="1"/>
</dbReference>
<proteinExistence type="inferred from homology"/>
<evidence type="ECO:0000256" key="5">
    <source>
        <dbReference type="ARBA" id="ARBA00015484"/>
    </source>
</evidence>
<feature type="transmembrane region" description="Helical" evidence="17">
    <location>
        <begin position="228"/>
        <end position="250"/>
    </location>
</feature>
<reference evidence="18" key="1">
    <citation type="submission" date="2025-08" db="UniProtKB">
        <authorList>
            <consortium name="Ensembl"/>
        </authorList>
    </citation>
    <scope>IDENTIFICATION</scope>
</reference>
<keyword evidence="10 17" id="KW-0472">Membrane</keyword>
<evidence type="ECO:0000256" key="12">
    <source>
        <dbReference type="ARBA" id="ARBA00023170"/>
    </source>
</evidence>
<evidence type="ECO:0000256" key="15">
    <source>
        <dbReference type="ARBA" id="ARBA00030289"/>
    </source>
</evidence>
<dbReference type="InterPro" id="IPR005384">
    <property type="entry name" value="Duffy_chemokine_rcpt"/>
</dbReference>
<keyword evidence="14" id="KW-0807">Transducer</keyword>
<evidence type="ECO:0000256" key="10">
    <source>
        <dbReference type="ARBA" id="ARBA00023136"/>
    </source>
</evidence>
<evidence type="ECO:0000256" key="4">
    <source>
        <dbReference type="ARBA" id="ARBA00008790"/>
    </source>
</evidence>
<evidence type="ECO:0000256" key="16">
    <source>
        <dbReference type="SAM" id="MobiDB-lite"/>
    </source>
</evidence>
<dbReference type="PANTHER" id="PTHR14181:SF1">
    <property type="entry name" value="ATYPICAL CHEMOKINE RECEPTOR 1"/>
    <property type="match status" value="1"/>
</dbReference>
<keyword evidence="11" id="KW-1015">Disulfide bond</keyword>
<keyword evidence="8 17" id="KW-1133">Transmembrane helix</keyword>
<accession>A0A669QVV3</accession>
<comment type="similarity">
    <text evidence="4">Belongs to the G-protein coupled receptor 1 family. Atypical chemokine receptor subfamily.</text>
</comment>
<evidence type="ECO:0000256" key="3">
    <source>
        <dbReference type="ARBA" id="ARBA00004412"/>
    </source>
</evidence>
<feature type="transmembrane region" description="Helical" evidence="17">
    <location>
        <begin position="158"/>
        <end position="180"/>
    </location>
</feature>
<keyword evidence="6 17" id="KW-0812">Transmembrane</keyword>
<feature type="transmembrane region" description="Helical" evidence="17">
    <location>
        <begin position="187"/>
        <end position="208"/>
    </location>
</feature>
<evidence type="ECO:0000313" key="19">
    <source>
        <dbReference type="Proteomes" id="UP000472261"/>
    </source>
</evidence>
<keyword evidence="19" id="KW-1185">Reference proteome</keyword>
<feature type="transmembrane region" description="Helical" evidence="17">
    <location>
        <begin position="262"/>
        <end position="283"/>
    </location>
</feature>
<organism evidence="18 19">
    <name type="scientific">Phasianus colchicus</name>
    <name type="common">Common pheasant</name>
    <dbReference type="NCBI Taxonomy" id="9054"/>
    <lineage>
        <taxon>Eukaryota</taxon>
        <taxon>Metazoa</taxon>
        <taxon>Chordata</taxon>
        <taxon>Craniata</taxon>
        <taxon>Vertebrata</taxon>
        <taxon>Euteleostomi</taxon>
        <taxon>Archelosauria</taxon>
        <taxon>Archosauria</taxon>
        <taxon>Dinosauria</taxon>
        <taxon>Saurischia</taxon>
        <taxon>Theropoda</taxon>
        <taxon>Coelurosauria</taxon>
        <taxon>Aves</taxon>
        <taxon>Neognathae</taxon>
        <taxon>Galloanserae</taxon>
        <taxon>Galliformes</taxon>
        <taxon>Phasianidae</taxon>
        <taxon>Phasianinae</taxon>
        <taxon>Phasianus</taxon>
    </lineage>
</organism>
<evidence type="ECO:0000256" key="14">
    <source>
        <dbReference type="ARBA" id="ARBA00023224"/>
    </source>
</evidence>
<feature type="transmembrane region" description="Helical" evidence="17">
    <location>
        <begin position="303"/>
        <end position="326"/>
    </location>
</feature>
<dbReference type="GO" id="GO:0055037">
    <property type="term" value="C:recycling endosome"/>
    <property type="evidence" value="ECO:0007669"/>
    <property type="project" value="UniProtKB-SubCell"/>
</dbReference>
<reference evidence="18" key="2">
    <citation type="submission" date="2025-09" db="UniProtKB">
        <authorList>
            <consortium name="Ensembl"/>
        </authorList>
    </citation>
    <scope>IDENTIFICATION</scope>
</reference>
<evidence type="ECO:0000256" key="8">
    <source>
        <dbReference type="ARBA" id="ARBA00022989"/>
    </source>
</evidence>
<evidence type="ECO:0000256" key="2">
    <source>
        <dbReference type="ARBA" id="ARBA00004172"/>
    </source>
</evidence>
<feature type="region of interest" description="Disordered" evidence="16">
    <location>
        <begin position="1"/>
        <end position="31"/>
    </location>
</feature>
<comment type="subcellular location">
    <subcellularLocation>
        <location evidence="3">Early endosome</location>
    </subcellularLocation>
    <subcellularLocation>
        <location evidence="1">Membrane</location>
        <topology evidence="1">Multi-pass membrane protein</topology>
    </subcellularLocation>
    <subcellularLocation>
        <location evidence="2">Recycling endosome</location>
    </subcellularLocation>
</comment>
<dbReference type="SUPFAM" id="SSF81321">
    <property type="entry name" value="Family A G protein-coupled receptor-like"/>
    <property type="match status" value="1"/>
</dbReference>
<dbReference type="GO" id="GO:0016020">
    <property type="term" value="C:membrane"/>
    <property type="evidence" value="ECO:0007669"/>
    <property type="project" value="UniProtKB-SubCell"/>
</dbReference>
<dbReference type="GO" id="GO:0070098">
    <property type="term" value="P:chemokine-mediated signaling pathway"/>
    <property type="evidence" value="ECO:0007669"/>
    <property type="project" value="InterPro"/>
</dbReference>
<keyword evidence="12" id="KW-0675">Receptor</keyword>
<dbReference type="PRINTS" id="PR01559">
    <property type="entry name" value="DUFFYANTIGEN"/>
</dbReference>
<dbReference type="GO" id="GO:0019956">
    <property type="term" value="F:chemokine binding"/>
    <property type="evidence" value="ECO:0007669"/>
    <property type="project" value="InterPro"/>
</dbReference>
<evidence type="ECO:0000256" key="13">
    <source>
        <dbReference type="ARBA" id="ARBA00023180"/>
    </source>
</evidence>
<feature type="transmembrane region" description="Helical" evidence="17">
    <location>
        <begin position="121"/>
        <end position="146"/>
    </location>
</feature>
<dbReference type="Ensembl" id="ENSPCLT00000031114.1">
    <property type="protein sequence ID" value="ENSPCLP00000022473.1"/>
    <property type="gene ID" value="ENSPCLG00000019742.1"/>
</dbReference>
<evidence type="ECO:0000256" key="7">
    <source>
        <dbReference type="ARBA" id="ARBA00022753"/>
    </source>
</evidence>
<keyword evidence="9" id="KW-0297">G-protein coupled receptor</keyword>
<name>A0A669QVV3_PHACC</name>
<protein>
    <recommendedName>
        <fullName evidence="5">Atypical chemokine receptor 1</fullName>
    </recommendedName>
    <alternativeName>
        <fullName evidence="15">Duffy antigen/chemokine receptor</fullName>
    </alternativeName>
</protein>
<dbReference type="AlphaFoldDB" id="A0A669QVV3"/>
<evidence type="ECO:0000256" key="11">
    <source>
        <dbReference type="ARBA" id="ARBA00023157"/>
    </source>
</evidence>
<dbReference type="GO" id="GO:0006954">
    <property type="term" value="P:inflammatory response"/>
    <property type="evidence" value="ECO:0007669"/>
    <property type="project" value="InterPro"/>
</dbReference>
<sequence>MGYPTPPPLGTQPRPHRVANTTSMGYPTQWDIQPHPHRSPEIVANRTSLHLLDFFNTSDYYMNYDYDDFAAAQPCYNHYCPFFQRAAPPYLIATSATSLVATAALLLALRSHSWPHGRTFVAQLAACCGLFAITLPPMAAGIAWGWQVGEGPCRAMLLLWQGSVLAQGLLLGSGCCNLWGRGWCRAVVPWVTAMVMAVPAALSGGIVGTGLSTQCVYRSVDVDSVVHLLHLTVCCCVLLLLPAALLMAAVWRGTCGEMGSRVWWLFWVLWAPHGVVMVVEVLLEAGVMPANCSVFESFDFALGLSAALGGLHCCLTPLMLLLSAFCGHKVGGKC</sequence>